<keyword evidence="8" id="KW-0010">Activator</keyword>
<feature type="binding site" evidence="11">
    <location>
        <position position="107"/>
    </location>
    <ligand>
        <name>Zn(2+)</name>
        <dbReference type="ChEBI" id="CHEBI:29105"/>
    </ligand>
</feature>
<evidence type="ECO:0000256" key="3">
    <source>
        <dbReference type="ARBA" id="ARBA00022703"/>
    </source>
</evidence>
<evidence type="ECO:0000256" key="11">
    <source>
        <dbReference type="PIRSR" id="PIRSR602117-1"/>
    </source>
</evidence>
<dbReference type="SUPFAM" id="SSF49417">
    <property type="entry name" value="p53-like transcription factors"/>
    <property type="match status" value="1"/>
</dbReference>
<dbReference type="GO" id="GO:0006915">
    <property type="term" value="P:apoptotic process"/>
    <property type="evidence" value="ECO:0007669"/>
    <property type="project" value="UniProtKB-KW"/>
</dbReference>
<sequence length="311" mass="35495">MQQQFNEDLPQQIPDLLPTLVAPLLTGQPSVLGNEGYEDPFKFEVFIDPHGCKNPWVYSSILNKLFITVANPFPVDFKWNAQIKNLFIRATPLFSLPQHAQELVSRCIPHTRATYETNRNIPQHIWGHIIRCQSVNAEYHGNKEEKRHLNVLVPIGVPQTGMDTVRHMYSFMCRNSCPSGINRKPFEVVFTLEDEGGIVYGRKKLNIRVCSCPKRDMEKEEKEYLKEMESNGAAPPGKRRKTEKVDKKPFTVISPLDTKQYIVEATICGKQNFVSLIKMAHDMMAGELVRCGPNVKIRKCLDNLGKQLSKS</sequence>
<accession>A0A8K0CCW1</accession>
<evidence type="ECO:0000256" key="9">
    <source>
        <dbReference type="ARBA" id="ARBA00023163"/>
    </source>
</evidence>
<dbReference type="GO" id="GO:0005634">
    <property type="term" value="C:nucleus"/>
    <property type="evidence" value="ECO:0007669"/>
    <property type="project" value="UniProtKB-SubCell"/>
</dbReference>
<reference evidence="15" key="1">
    <citation type="submission" date="2019-08" db="EMBL/GenBank/DDBJ databases">
        <title>The genome of the North American firefly Photinus pyralis.</title>
        <authorList>
            <consortium name="Photinus pyralis genome working group"/>
            <person name="Fallon T.R."/>
            <person name="Sander Lower S.E."/>
            <person name="Weng J.-K."/>
        </authorList>
    </citation>
    <scope>NUCLEOTIDE SEQUENCE</scope>
    <source>
        <strain evidence="15">TRF0915ILg1</strain>
        <tissue evidence="15">Whole body</tissue>
    </source>
</reference>
<evidence type="ECO:0000256" key="2">
    <source>
        <dbReference type="ARBA" id="ARBA00006167"/>
    </source>
</evidence>
<evidence type="ECO:0000256" key="12">
    <source>
        <dbReference type="PIRSR" id="PIRSR602117-2"/>
    </source>
</evidence>
<dbReference type="GO" id="GO:0046872">
    <property type="term" value="F:metal ion binding"/>
    <property type="evidence" value="ECO:0007669"/>
    <property type="project" value="UniProtKB-KW"/>
</dbReference>
<evidence type="ECO:0000256" key="7">
    <source>
        <dbReference type="ARBA" id="ARBA00023125"/>
    </source>
</evidence>
<gene>
    <name evidence="15" type="ORF">ILUMI_22375</name>
</gene>
<feature type="binding site" evidence="11">
    <location>
        <position position="177"/>
    </location>
    <ligand>
        <name>Zn(2+)</name>
        <dbReference type="ChEBI" id="CHEBI:29105"/>
    </ligand>
</feature>
<dbReference type="GO" id="GO:0000978">
    <property type="term" value="F:RNA polymerase II cis-regulatory region sequence-specific DNA binding"/>
    <property type="evidence" value="ECO:0007669"/>
    <property type="project" value="TreeGrafter"/>
</dbReference>
<dbReference type="PRINTS" id="PR00386">
    <property type="entry name" value="P53SUPPRESSR"/>
</dbReference>
<evidence type="ECO:0000313" key="15">
    <source>
        <dbReference type="EMBL" id="KAF2883789.1"/>
    </source>
</evidence>
<feature type="site" description="Interaction with DNA" evidence="12">
    <location>
        <position position="53"/>
    </location>
</feature>
<evidence type="ECO:0000256" key="6">
    <source>
        <dbReference type="ARBA" id="ARBA00023015"/>
    </source>
</evidence>
<comment type="cofactor">
    <cofactor evidence="11">
        <name>Zn(2+)</name>
        <dbReference type="ChEBI" id="CHEBI:29105"/>
    </cofactor>
    <text evidence="11">Binds 1 zinc ion per subunit.</text>
</comment>
<keyword evidence="6" id="KW-0805">Transcription regulation</keyword>
<evidence type="ECO:0000256" key="10">
    <source>
        <dbReference type="ARBA" id="ARBA00023242"/>
    </source>
</evidence>
<keyword evidence="4 11" id="KW-0479">Metal-binding</keyword>
<dbReference type="EMBL" id="VTPC01090290">
    <property type="protein sequence ID" value="KAF2883789.1"/>
    <property type="molecule type" value="Genomic_DNA"/>
</dbReference>
<dbReference type="Gene3D" id="2.60.40.720">
    <property type="match status" value="1"/>
</dbReference>
<proteinExistence type="inferred from homology"/>
<evidence type="ECO:0000256" key="4">
    <source>
        <dbReference type="ARBA" id="ARBA00022723"/>
    </source>
</evidence>
<evidence type="ECO:0000259" key="14">
    <source>
        <dbReference type="Pfam" id="PF00870"/>
    </source>
</evidence>
<dbReference type="GO" id="GO:0000981">
    <property type="term" value="F:DNA-binding transcription factor activity, RNA polymerase II-specific"/>
    <property type="evidence" value="ECO:0007669"/>
    <property type="project" value="TreeGrafter"/>
</dbReference>
<dbReference type="CDD" id="cd08367">
    <property type="entry name" value="P53"/>
    <property type="match status" value="1"/>
</dbReference>
<dbReference type="PANTHER" id="PTHR11447">
    <property type="entry name" value="CELLULAR TUMOR ANTIGEN P53"/>
    <property type="match status" value="1"/>
</dbReference>
<comment type="subcellular location">
    <subcellularLocation>
        <location evidence="1">Nucleus</location>
    </subcellularLocation>
</comment>
<evidence type="ECO:0000313" key="16">
    <source>
        <dbReference type="Proteomes" id="UP000801492"/>
    </source>
</evidence>
<keyword evidence="5 11" id="KW-0862">Zinc</keyword>
<dbReference type="PANTHER" id="PTHR11447:SF16">
    <property type="entry name" value="P53 PROTEIN LONG FORM VARIANT 1"/>
    <property type="match status" value="1"/>
</dbReference>
<dbReference type="InterPro" id="IPR012346">
    <property type="entry name" value="p53/RUNT-type_TF_DNA-bd_sf"/>
</dbReference>
<feature type="cross-link" description="Glycyl lysine isopeptide (Lys-Gly) (interchain with G-Cter in ubiquitin)" evidence="13">
    <location>
        <position position="226"/>
    </location>
</feature>
<keyword evidence="16" id="KW-1185">Reference proteome</keyword>
<keyword evidence="10" id="KW-0539">Nucleus</keyword>
<dbReference type="InterPro" id="IPR011615">
    <property type="entry name" value="p53_DNA-bd"/>
</dbReference>
<feature type="binding site" evidence="11">
    <location>
        <position position="173"/>
    </location>
    <ligand>
        <name>Zn(2+)</name>
        <dbReference type="ChEBI" id="CHEBI:29105"/>
    </ligand>
</feature>
<keyword evidence="7" id="KW-0238">DNA-binding</keyword>
<dbReference type="InterPro" id="IPR002117">
    <property type="entry name" value="p53_tumour_suppressor"/>
</dbReference>
<dbReference type="AlphaFoldDB" id="A0A8K0CCW1"/>
<keyword evidence="9" id="KW-0804">Transcription</keyword>
<evidence type="ECO:0000256" key="5">
    <source>
        <dbReference type="ARBA" id="ARBA00022833"/>
    </source>
</evidence>
<dbReference type="Pfam" id="PF00870">
    <property type="entry name" value="P53"/>
    <property type="match status" value="1"/>
</dbReference>
<evidence type="ECO:0000256" key="1">
    <source>
        <dbReference type="ARBA" id="ARBA00004123"/>
    </source>
</evidence>
<evidence type="ECO:0000256" key="13">
    <source>
        <dbReference type="PIRSR" id="PIRSR602117-3"/>
    </source>
</evidence>
<keyword evidence="3" id="KW-0053">Apoptosis</keyword>
<evidence type="ECO:0000256" key="8">
    <source>
        <dbReference type="ARBA" id="ARBA00023159"/>
    </source>
</evidence>
<feature type="domain" description="p53 DNA-binding" evidence="14">
    <location>
        <begin position="35"/>
        <end position="223"/>
    </location>
</feature>
<dbReference type="OrthoDB" id="5915660at2759"/>
<dbReference type="InterPro" id="IPR008967">
    <property type="entry name" value="p53-like_TF_DNA-bd_sf"/>
</dbReference>
<name>A0A8K0CCW1_IGNLU</name>
<comment type="similarity">
    <text evidence="2">Belongs to the p53 family.</text>
</comment>
<dbReference type="Proteomes" id="UP000801492">
    <property type="component" value="Unassembled WGS sequence"/>
</dbReference>
<comment type="caution">
    <text evidence="15">The sequence shown here is derived from an EMBL/GenBank/DDBJ whole genome shotgun (WGS) entry which is preliminary data.</text>
</comment>
<protein>
    <recommendedName>
        <fullName evidence="14">p53 DNA-binding domain-containing protein</fullName>
    </recommendedName>
</protein>
<organism evidence="15 16">
    <name type="scientific">Ignelater luminosus</name>
    <name type="common">Cucubano</name>
    <name type="synonym">Pyrophorus luminosus</name>
    <dbReference type="NCBI Taxonomy" id="2038154"/>
    <lineage>
        <taxon>Eukaryota</taxon>
        <taxon>Metazoa</taxon>
        <taxon>Ecdysozoa</taxon>
        <taxon>Arthropoda</taxon>
        <taxon>Hexapoda</taxon>
        <taxon>Insecta</taxon>
        <taxon>Pterygota</taxon>
        <taxon>Neoptera</taxon>
        <taxon>Endopterygota</taxon>
        <taxon>Coleoptera</taxon>
        <taxon>Polyphaga</taxon>
        <taxon>Elateriformia</taxon>
        <taxon>Elateroidea</taxon>
        <taxon>Elateridae</taxon>
        <taxon>Agrypninae</taxon>
        <taxon>Pyrophorini</taxon>
        <taxon>Ignelater</taxon>
    </lineage>
</organism>